<evidence type="ECO:0000313" key="2">
    <source>
        <dbReference type="EMBL" id="AOW10498.1"/>
    </source>
</evidence>
<dbReference type="EMBL" id="CP017479">
    <property type="protein sequence ID" value="AOW10498.1"/>
    <property type="molecule type" value="Genomic_DNA"/>
</dbReference>
<protein>
    <recommendedName>
        <fullName evidence="4">LamG-like jellyroll fold domain-containing protein</fullName>
    </recommendedName>
</protein>
<evidence type="ECO:0008006" key="4">
    <source>
        <dbReference type="Google" id="ProtNLM"/>
    </source>
</evidence>
<keyword evidence="1" id="KW-0732">Signal</keyword>
<dbReference type="KEGG" id="fgl:EM308_13850"/>
<proteinExistence type="predicted"/>
<keyword evidence="3" id="KW-1185">Reference proteome</keyword>
<feature type="signal peptide" evidence="1">
    <location>
        <begin position="1"/>
        <end position="19"/>
    </location>
</feature>
<evidence type="ECO:0000313" key="3">
    <source>
        <dbReference type="Proteomes" id="UP000175968"/>
    </source>
</evidence>
<dbReference type="AlphaFoldDB" id="A0AAC9N7H5"/>
<name>A0AAC9N7H5_9FLAO</name>
<evidence type="ECO:0000256" key="1">
    <source>
        <dbReference type="SAM" id="SignalP"/>
    </source>
</evidence>
<gene>
    <name evidence="2" type="ORF">EM308_13850</name>
</gene>
<dbReference type="GO" id="GO:0005975">
    <property type="term" value="P:carbohydrate metabolic process"/>
    <property type="evidence" value="ECO:0007669"/>
    <property type="project" value="UniProtKB-ARBA"/>
</dbReference>
<dbReference type="Pfam" id="PF13385">
    <property type="entry name" value="Laminin_G_3"/>
    <property type="match status" value="1"/>
</dbReference>
<accession>A0AAC9N7H5</accession>
<dbReference type="SUPFAM" id="SSF49899">
    <property type="entry name" value="Concanavalin A-like lectins/glucanases"/>
    <property type="match status" value="1"/>
</dbReference>
<feature type="chain" id="PRO_5041937197" description="LamG-like jellyroll fold domain-containing protein" evidence="1">
    <location>
        <begin position="20"/>
        <end position="317"/>
    </location>
</feature>
<dbReference type="InterPro" id="IPR013320">
    <property type="entry name" value="ConA-like_dom_sf"/>
</dbReference>
<sequence>MKKIFLSTLLFAFLISANAQTPIQEFNFNGSLNNVKKDVAFSGTVYYVKDRAGVANGAIHVCSTVLETTIPNLPVSNAARTVSVWVKYKDVTKANYIWGYGNTLNAQYFGLLQQSTTNSKSDLNLAGWGPTNDVIVTTAIASDVWYNYIVTYDGLVSKIYKNGELIKSSLGPKKNTFSSAFWMGKIGSNVSIDADIDDLKIFDIALTTDEVARLYANSLMQNSNYDSIAVANATEKKVVLTTTAKTTKTGIEKSDVVLSVPEETLPVKTSEIYSEKGLKVYRTDKNKIDISNLPEGTYMLKVTNSQNGSMNQKLTAN</sequence>
<dbReference type="Proteomes" id="UP000175968">
    <property type="component" value="Chromosome"/>
</dbReference>
<reference evidence="2 3" key="1">
    <citation type="submission" date="2016-10" db="EMBL/GenBank/DDBJ databases">
        <title>Flavobacterium gilvum sp. nov., isolated from stream water.</title>
        <authorList>
            <person name="Shin S.-K."/>
            <person name="Cho Y.-J."/>
            <person name="Yi H."/>
        </authorList>
    </citation>
    <scope>NUCLEOTIDE SEQUENCE [LARGE SCALE GENOMIC DNA]</scope>
    <source>
        <strain evidence="2 3">EM1308</strain>
    </source>
</reference>
<organism evidence="2 3">
    <name type="scientific">Flavobacterium gilvum</name>
    <dbReference type="NCBI Taxonomy" id="1492737"/>
    <lineage>
        <taxon>Bacteria</taxon>
        <taxon>Pseudomonadati</taxon>
        <taxon>Bacteroidota</taxon>
        <taxon>Flavobacteriia</taxon>
        <taxon>Flavobacteriales</taxon>
        <taxon>Flavobacteriaceae</taxon>
        <taxon>Flavobacterium</taxon>
    </lineage>
</organism>
<dbReference type="GO" id="GO:0004553">
    <property type="term" value="F:hydrolase activity, hydrolyzing O-glycosyl compounds"/>
    <property type="evidence" value="ECO:0007669"/>
    <property type="project" value="UniProtKB-ARBA"/>
</dbReference>
<dbReference type="RefSeq" id="WP_035636534.1">
    <property type="nucleotide sequence ID" value="NZ_CP017479.1"/>
</dbReference>
<dbReference type="Gene3D" id="2.60.120.200">
    <property type="match status" value="1"/>
</dbReference>